<feature type="signal peptide" evidence="10">
    <location>
        <begin position="1"/>
        <end position="21"/>
    </location>
</feature>
<feature type="compositionally biased region" description="Low complexity" evidence="9">
    <location>
        <begin position="413"/>
        <end position="442"/>
    </location>
</feature>
<evidence type="ECO:0000256" key="10">
    <source>
        <dbReference type="SAM" id="SignalP"/>
    </source>
</evidence>
<dbReference type="PANTHER" id="PTHR43806">
    <property type="entry name" value="PEPTIDASE S8"/>
    <property type="match status" value="1"/>
</dbReference>
<dbReference type="InterPro" id="IPR000209">
    <property type="entry name" value="Peptidase_S8/S53_dom"/>
</dbReference>
<proteinExistence type="inferred from homology"/>
<sequence length="585" mass="58354">MKKLGAGLLVFGAMASGIALTLPEHDPGRHPKPTWQPVRHGLHVQPQRLLPAVVSQTHPVRVVSTSIDRNGRPVVSVGAATDHDTASALVVAGQRAPGAVSVEADVPVSVAAADPLLPAQWDLARVRADMAWPRSTGAGVTVAVIDSGVDSSHPDLAGHVLPGGDFITGTEGAAVDPHGHGTHVAGTVAALTGNGEGIAGMAPDAQILPVRVLDANGNGYMSDVANGIAYATDHGADVINLSVSATSQVGAVTNAVAYARSKGVVVVAAGGNARRSGSPTAFPAADPGVIAVAATASDDSVTAYSNRGGYIDVAAPGSDITSTYPGNRYVRMNGTSMAAPHVSALAALLKGADRGLSPDRVEQAIIGSAADLGVPGRDDDFGAGRIDAAAALATLAPAHPSPSTATPTPPITLPAASATPPAADTPSPSDSDTPPTGSQPSTGNAPSTGNPPSGSNTPSAGNTPPRAETPQPPGTPTPTPGPRAPEAAPTPPAPSPAPRAPSEAPSTTPAPAAPIVRLVRPGSGRLSVFVIGVENVPVQIQRHDADGWTTVLTYPATKVARFDGLVPGLDHRVVVSGTTSDVIRL</sequence>
<dbReference type="Proteomes" id="UP000294901">
    <property type="component" value="Unassembled WGS sequence"/>
</dbReference>
<name>A0A4R6JX36_9ACTN</name>
<feature type="region of interest" description="Disordered" evidence="9">
    <location>
        <begin position="397"/>
        <end position="513"/>
    </location>
</feature>
<dbReference type="PANTHER" id="PTHR43806:SF11">
    <property type="entry name" value="CEREVISIN-RELATED"/>
    <property type="match status" value="1"/>
</dbReference>
<dbReference type="InterPro" id="IPR036852">
    <property type="entry name" value="Peptidase_S8/S53_dom_sf"/>
</dbReference>
<evidence type="ECO:0000256" key="2">
    <source>
        <dbReference type="ARBA" id="ARBA00011073"/>
    </source>
</evidence>
<dbReference type="InterPro" id="IPR023827">
    <property type="entry name" value="Peptidase_S8_Asp-AS"/>
</dbReference>
<dbReference type="PROSITE" id="PS00138">
    <property type="entry name" value="SUBTILASE_SER"/>
    <property type="match status" value="1"/>
</dbReference>
<evidence type="ECO:0000256" key="4">
    <source>
        <dbReference type="ARBA" id="ARBA00022670"/>
    </source>
</evidence>
<dbReference type="GO" id="GO:0005576">
    <property type="term" value="C:extracellular region"/>
    <property type="evidence" value="ECO:0007669"/>
    <property type="project" value="UniProtKB-SubCell"/>
</dbReference>
<dbReference type="PROSITE" id="PS00136">
    <property type="entry name" value="SUBTILASE_ASP"/>
    <property type="match status" value="1"/>
</dbReference>
<comment type="subcellular location">
    <subcellularLocation>
        <location evidence="1">Secreted</location>
    </subcellularLocation>
</comment>
<evidence type="ECO:0000313" key="13">
    <source>
        <dbReference type="Proteomes" id="UP000294901"/>
    </source>
</evidence>
<dbReference type="SUPFAM" id="SSF52743">
    <property type="entry name" value="Subtilisin-like"/>
    <property type="match status" value="1"/>
</dbReference>
<protein>
    <submittedName>
        <fullName evidence="12">Type VII secretion-associated serine protease mycosin</fullName>
    </submittedName>
</protein>
<feature type="compositionally biased region" description="Pro residues" evidence="9">
    <location>
        <begin position="470"/>
        <end position="499"/>
    </location>
</feature>
<dbReference type="InterPro" id="IPR015500">
    <property type="entry name" value="Peptidase_S8_subtilisin-rel"/>
</dbReference>
<evidence type="ECO:0000313" key="12">
    <source>
        <dbReference type="EMBL" id="TDO41344.1"/>
    </source>
</evidence>
<dbReference type="PRINTS" id="PR00723">
    <property type="entry name" value="SUBTILISIN"/>
</dbReference>
<evidence type="ECO:0000256" key="9">
    <source>
        <dbReference type="SAM" id="MobiDB-lite"/>
    </source>
</evidence>
<evidence type="ECO:0000256" key="6">
    <source>
        <dbReference type="ARBA" id="ARBA00022825"/>
    </source>
</evidence>
<dbReference type="PROSITE" id="PS00137">
    <property type="entry name" value="SUBTILASE_HIS"/>
    <property type="match status" value="1"/>
</dbReference>
<keyword evidence="13" id="KW-1185">Reference proteome</keyword>
<evidence type="ECO:0000256" key="1">
    <source>
        <dbReference type="ARBA" id="ARBA00004613"/>
    </source>
</evidence>
<dbReference type="InterPro" id="IPR034084">
    <property type="entry name" value="Thermitase-like_dom"/>
</dbReference>
<dbReference type="InterPro" id="IPR050131">
    <property type="entry name" value="Peptidase_S8_subtilisin-like"/>
</dbReference>
<keyword evidence="5 7" id="KW-0378">Hydrolase</keyword>
<organism evidence="12 13">
    <name type="scientific">Paractinoplanes brasiliensis</name>
    <dbReference type="NCBI Taxonomy" id="52695"/>
    <lineage>
        <taxon>Bacteria</taxon>
        <taxon>Bacillati</taxon>
        <taxon>Actinomycetota</taxon>
        <taxon>Actinomycetes</taxon>
        <taxon>Micromonosporales</taxon>
        <taxon>Micromonosporaceae</taxon>
        <taxon>Paractinoplanes</taxon>
    </lineage>
</organism>
<dbReference type="GO" id="GO:0004252">
    <property type="term" value="F:serine-type endopeptidase activity"/>
    <property type="evidence" value="ECO:0007669"/>
    <property type="project" value="UniProtKB-UniRule"/>
</dbReference>
<dbReference type="CDD" id="cd07484">
    <property type="entry name" value="Peptidases_S8_Thermitase_like"/>
    <property type="match status" value="1"/>
</dbReference>
<feature type="chain" id="PRO_5038776336" evidence="10">
    <location>
        <begin position="22"/>
        <end position="585"/>
    </location>
</feature>
<reference evidence="12 13" key="1">
    <citation type="submission" date="2019-03" db="EMBL/GenBank/DDBJ databases">
        <title>Sequencing the genomes of 1000 actinobacteria strains.</title>
        <authorList>
            <person name="Klenk H.-P."/>
        </authorList>
    </citation>
    <scope>NUCLEOTIDE SEQUENCE [LARGE SCALE GENOMIC DNA]</scope>
    <source>
        <strain evidence="12 13">DSM 43805</strain>
    </source>
</reference>
<gene>
    <name evidence="12" type="ORF">C8E87_5076</name>
</gene>
<evidence type="ECO:0000256" key="8">
    <source>
        <dbReference type="RuleBase" id="RU003355"/>
    </source>
</evidence>
<dbReference type="InterPro" id="IPR022398">
    <property type="entry name" value="Peptidase_S8_His-AS"/>
</dbReference>
<dbReference type="Gene3D" id="3.40.50.200">
    <property type="entry name" value="Peptidase S8/S53 domain"/>
    <property type="match status" value="1"/>
</dbReference>
<dbReference type="EMBL" id="SNWR01000001">
    <property type="protein sequence ID" value="TDO41344.1"/>
    <property type="molecule type" value="Genomic_DNA"/>
</dbReference>
<evidence type="ECO:0000259" key="11">
    <source>
        <dbReference type="Pfam" id="PF00082"/>
    </source>
</evidence>
<accession>A0A4R6JX36</accession>
<dbReference type="Pfam" id="PF00082">
    <property type="entry name" value="Peptidase_S8"/>
    <property type="match status" value="1"/>
</dbReference>
<dbReference type="PROSITE" id="PS51892">
    <property type="entry name" value="SUBTILASE"/>
    <property type="match status" value="1"/>
</dbReference>
<keyword evidence="10" id="KW-0732">Signal</keyword>
<feature type="active site" description="Charge relay system" evidence="7">
    <location>
        <position position="146"/>
    </location>
</feature>
<feature type="compositionally biased region" description="Low complexity" evidence="9">
    <location>
        <begin position="397"/>
        <end position="406"/>
    </location>
</feature>
<dbReference type="InterPro" id="IPR023828">
    <property type="entry name" value="Peptidase_S8_Ser-AS"/>
</dbReference>
<comment type="caution">
    <text evidence="12">The sequence shown here is derived from an EMBL/GenBank/DDBJ whole genome shotgun (WGS) entry which is preliminary data.</text>
</comment>
<dbReference type="GO" id="GO:0006508">
    <property type="term" value="P:proteolysis"/>
    <property type="evidence" value="ECO:0007669"/>
    <property type="project" value="UniProtKB-KW"/>
</dbReference>
<evidence type="ECO:0000256" key="5">
    <source>
        <dbReference type="ARBA" id="ARBA00022801"/>
    </source>
</evidence>
<feature type="domain" description="Peptidase S8/S53" evidence="11">
    <location>
        <begin position="137"/>
        <end position="384"/>
    </location>
</feature>
<feature type="compositionally biased region" description="Low complexity" evidence="9">
    <location>
        <begin position="500"/>
        <end position="513"/>
    </location>
</feature>
<evidence type="ECO:0000256" key="7">
    <source>
        <dbReference type="PROSITE-ProRule" id="PRU01240"/>
    </source>
</evidence>
<dbReference type="RefSeq" id="WP_239080026.1">
    <property type="nucleotide sequence ID" value="NZ_BOMD01000029.1"/>
</dbReference>
<comment type="similarity">
    <text evidence="2 7 8">Belongs to the peptidase S8 family.</text>
</comment>
<keyword evidence="6 7" id="KW-0720">Serine protease</keyword>
<keyword evidence="4 7" id="KW-0645">Protease</keyword>
<feature type="active site" description="Charge relay system" evidence="7">
    <location>
        <position position="336"/>
    </location>
</feature>
<feature type="active site" description="Charge relay system" evidence="7">
    <location>
        <position position="180"/>
    </location>
</feature>
<keyword evidence="3" id="KW-0964">Secreted</keyword>
<feature type="compositionally biased region" description="Polar residues" evidence="9">
    <location>
        <begin position="443"/>
        <end position="462"/>
    </location>
</feature>
<dbReference type="AlphaFoldDB" id="A0A4R6JX36"/>
<evidence type="ECO:0000256" key="3">
    <source>
        <dbReference type="ARBA" id="ARBA00022525"/>
    </source>
</evidence>